<keyword evidence="2" id="KW-1185">Reference proteome</keyword>
<name>A0ABQ7BSM6_BRACR</name>
<evidence type="ECO:0000313" key="2">
    <source>
        <dbReference type="Proteomes" id="UP000266723"/>
    </source>
</evidence>
<protein>
    <submittedName>
        <fullName evidence="1">Uncharacterized protein</fullName>
    </submittedName>
</protein>
<gene>
    <name evidence="1" type="ORF">DY000_02006712</name>
</gene>
<accession>A0ABQ7BSM6</accession>
<reference evidence="1 2" key="1">
    <citation type="journal article" date="2020" name="BMC Genomics">
        <title>Intraspecific diversification of the crop wild relative Brassica cretica Lam. using demographic model selection.</title>
        <authorList>
            <person name="Kioukis A."/>
            <person name="Michalopoulou V.A."/>
            <person name="Briers L."/>
            <person name="Pirintsos S."/>
            <person name="Studholme D.J."/>
            <person name="Pavlidis P."/>
            <person name="Sarris P.F."/>
        </authorList>
    </citation>
    <scope>NUCLEOTIDE SEQUENCE [LARGE SCALE GENOMIC DNA]</scope>
    <source>
        <strain evidence="2">cv. PFS-1207/04</strain>
    </source>
</reference>
<proteinExistence type="predicted"/>
<comment type="caution">
    <text evidence="1">The sequence shown here is derived from an EMBL/GenBank/DDBJ whole genome shotgun (WGS) entry which is preliminary data.</text>
</comment>
<organism evidence="1 2">
    <name type="scientific">Brassica cretica</name>
    <name type="common">Mustard</name>
    <dbReference type="NCBI Taxonomy" id="69181"/>
    <lineage>
        <taxon>Eukaryota</taxon>
        <taxon>Viridiplantae</taxon>
        <taxon>Streptophyta</taxon>
        <taxon>Embryophyta</taxon>
        <taxon>Tracheophyta</taxon>
        <taxon>Spermatophyta</taxon>
        <taxon>Magnoliopsida</taxon>
        <taxon>eudicotyledons</taxon>
        <taxon>Gunneridae</taxon>
        <taxon>Pentapetalae</taxon>
        <taxon>rosids</taxon>
        <taxon>malvids</taxon>
        <taxon>Brassicales</taxon>
        <taxon>Brassicaceae</taxon>
        <taxon>Brassiceae</taxon>
        <taxon>Brassica</taxon>
    </lineage>
</organism>
<dbReference type="Proteomes" id="UP000266723">
    <property type="component" value="Unassembled WGS sequence"/>
</dbReference>
<sequence>MSRQLGIWRAGKGSCRSSYGNPLALAIGAVTAGVPLPVFASFEGCFLSFLKQSIDFSGGAGSVMDLGSYCS</sequence>
<dbReference type="EMBL" id="QGKV02000832">
    <property type="protein sequence ID" value="KAF3542400.1"/>
    <property type="molecule type" value="Genomic_DNA"/>
</dbReference>
<evidence type="ECO:0000313" key="1">
    <source>
        <dbReference type="EMBL" id="KAF3542400.1"/>
    </source>
</evidence>